<evidence type="ECO:0000313" key="2">
    <source>
        <dbReference type="EMBL" id="MOY35966.1"/>
    </source>
</evidence>
<keyword evidence="1" id="KW-0472">Membrane</keyword>
<organism evidence="2">
    <name type="scientific">Ixodes scapularis</name>
    <name type="common">Black-legged tick</name>
    <name type="synonym">Deer tick</name>
    <dbReference type="NCBI Taxonomy" id="6945"/>
    <lineage>
        <taxon>Eukaryota</taxon>
        <taxon>Metazoa</taxon>
        <taxon>Ecdysozoa</taxon>
        <taxon>Arthropoda</taxon>
        <taxon>Chelicerata</taxon>
        <taxon>Arachnida</taxon>
        <taxon>Acari</taxon>
        <taxon>Parasitiformes</taxon>
        <taxon>Ixodida</taxon>
        <taxon>Ixodoidea</taxon>
        <taxon>Ixodidae</taxon>
        <taxon>Ixodinae</taxon>
        <taxon>Ixodes</taxon>
    </lineage>
</organism>
<keyword evidence="1" id="KW-0812">Transmembrane</keyword>
<evidence type="ECO:0000256" key="1">
    <source>
        <dbReference type="SAM" id="Phobius"/>
    </source>
</evidence>
<sequence length="105" mass="12198">MAFLFSLYILFHCFVALLIYSVSQKDSMCRSMRSMLLLSHNYYYLALQILDYGTSLELVKSRIFCSQNQFSSASELQRGKHFVSWCRLVPDSNFVNSKNSTILCK</sequence>
<reference evidence="2" key="1">
    <citation type="submission" date="2019-04" db="EMBL/GenBank/DDBJ databases">
        <title>An insight into the mialome of Ixodes scapularis.</title>
        <authorList>
            <person name="Ribeiro J.M."/>
            <person name="Mather T.N."/>
            <person name="Karim S."/>
        </authorList>
    </citation>
    <scope>NUCLEOTIDE SEQUENCE</scope>
</reference>
<proteinExistence type="predicted"/>
<feature type="transmembrane region" description="Helical" evidence="1">
    <location>
        <begin position="6"/>
        <end position="23"/>
    </location>
</feature>
<accession>A0A4D5RGA0</accession>
<name>A0A4D5RGA0_IXOSC</name>
<dbReference type="AlphaFoldDB" id="A0A4D5RGA0"/>
<dbReference type="EMBL" id="GHJT01001995">
    <property type="protein sequence ID" value="MOY35966.1"/>
    <property type="molecule type" value="Transcribed_RNA"/>
</dbReference>
<protein>
    <submittedName>
        <fullName evidence="2">Putative secreted protein</fullName>
    </submittedName>
</protein>
<keyword evidence="1" id="KW-1133">Transmembrane helix</keyword>